<proteinExistence type="predicted"/>
<name>A0ABN2GMF9_9ACTN</name>
<comment type="subcellular location">
    <subcellularLocation>
        <location evidence="1">Cell membrane</location>
        <topology evidence="1">Multi-pass membrane protein</topology>
    </subcellularLocation>
</comment>
<comment type="caution">
    <text evidence="8">The sequence shown here is derived from an EMBL/GenBank/DDBJ whole genome shotgun (WGS) entry which is preliminary data.</text>
</comment>
<dbReference type="RefSeq" id="WP_344309781.1">
    <property type="nucleotide sequence ID" value="NZ_BAAANY010000008.1"/>
</dbReference>
<organism evidence="8 9">
    <name type="scientific">Fodinicola feengrottensis</name>
    <dbReference type="NCBI Taxonomy" id="435914"/>
    <lineage>
        <taxon>Bacteria</taxon>
        <taxon>Bacillati</taxon>
        <taxon>Actinomycetota</taxon>
        <taxon>Actinomycetes</taxon>
        <taxon>Mycobacteriales</taxon>
        <taxon>Fodinicola</taxon>
    </lineage>
</organism>
<dbReference type="Pfam" id="PF00482">
    <property type="entry name" value="T2SSF"/>
    <property type="match status" value="1"/>
</dbReference>
<dbReference type="EMBL" id="BAAANY010000008">
    <property type="protein sequence ID" value="GAA1673733.1"/>
    <property type="molecule type" value="Genomic_DNA"/>
</dbReference>
<dbReference type="Proteomes" id="UP001500618">
    <property type="component" value="Unassembled WGS sequence"/>
</dbReference>
<evidence type="ECO:0000259" key="7">
    <source>
        <dbReference type="Pfam" id="PF00482"/>
    </source>
</evidence>
<keyword evidence="2" id="KW-1003">Cell membrane</keyword>
<keyword evidence="4 6" id="KW-1133">Transmembrane helix</keyword>
<gene>
    <name evidence="8" type="ORF">GCM10009765_23870</name>
</gene>
<keyword evidence="3 6" id="KW-0812">Transmembrane</keyword>
<evidence type="ECO:0000256" key="3">
    <source>
        <dbReference type="ARBA" id="ARBA00022692"/>
    </source>
</evidence>
<evidence type="ECO:0000313" key="8">
    <source>
        <dbReference type="EMBL" id="GAA1673733.1"/>
    </source>
</evidence>
<feature type="domain" description="Type II secretion system protein GspF" evidence="7">
    <location>
        <begin position="179"/>
        <end position="307"/>
    </location>
</feature>
<evidence type="ECO:0000256" key="4">
    <source>
        <dbReference type="ARBA" id="ARBA00022989"/>
    </source>
</evidence>
<evidence type="ECO:0000256" key="2">
    <source>
        <dbReference type="ARBA" id="ARBA00022475"/>
    </source>
</evidence>
<feature type="transmembrane region" description="Helical" evidence="6">
    <location>
        <begin position="138"/>
        <end position="158"/>
    </location>
</feature>
<dbReference type="InterPro" id="IPR018076">
    <property type="entry name" value="T2SS_GspF_dom"/>
</dbReference>
<keyword evidence="5 6" id="KW-0472">Membrane</keyword>
<feature type="transmembrane region" description="Helical" evidence="6">
    <location>
        <begin position="21"/>
        <end position="40"/>
    </location>
</feature>
<protein>
    <submittedName>
        <fullName evidence="8">Type II secretion system F family protein</fullName>
    </submittedName>
</protein>
<accession>A0ABN2GMF9</accession>
<reference evidence="8 9" key="1">
    <citation type="journal article" date="2019" name="Int. J. Syst. Evol. Microbiol.">
        <title>The Global Catalogue of Microorganisms (GCM) 10K type strain sequencing project: providing services to taxonomists for standard genome sequencing and annotation.</title>
        <authorList>
            <consortium name="The Broad Institute Genomics Platform"/>
            <consortium name="The Broad Institute Genome Sequencing Center for Infectious Disease"/>
            <person name="Wu L."/>
            <person name="Ma J."/>
        </authorList>
    </citation>
    <scope>NUCLEOTIDE SEQUENCE [LARGE SCALE GENOMIC DNA]</scope>
    <source>
        <strain evidence="8 9">JCM 14718</strain>
    </source>
</reference>
<evidence type="ECO:0000256" key="6">
    <source>
        <dbReference type="SAM" id="Phobius"/>
    </source>
</evidence>
<dbReference type="PANTHER" id="PTHR35007">
    <property type="entry name" value="INTEGRAL MEMBRANE PROTEIN-RELATED"/>
    <property type="match status" value="1"/>
</dbReference>
<sequence>MTAGAIAMEALSGVVSLVEALPVRAILLGGVGGLGLWLVITGLTPIHSTLSASLAELQQPPARTPPAREQFSRLLVRSTTTILRAAGLPTSAMHRDLAAAGRSVDQYALIQVSSALAGLTAPTLVCAFLAAFGVGIGFALPVWATLATAVLGMAIPVLRLRSAADAQRAAMRHTLSAVLDLTAVSLAGGAGVHQALNAATAVGEGPHATLLHRAVRDANLLPGLTLWQSLDQLGEQLDVIELRDLATTAELAGGEGARIRASLIARADALRTQQLAADEADATTNTERMAIPLALLALAFLVFLVYPALTTVMRTLG</sequence>
<feature type="transmembrane region" description="Helical" evidence="6">
    <location>
        <begin position="290"/>
        <end position="309"/>
    </location>
</feature>
<evidence type="ECO:0000256" key="1">
    <source>
        <dbReference type="ARBA" id="ARBA00004651"/>
    </source>
</evidence>
<dbReference type="PANTHER" id="PTHR35007:SF1">
    <property type="entry name" value="PILUS ASSEMBLY PROTEIN"/>
    <property type="match status" value="1"/>
</dbReference>
<evidence type="ECO:0000256" key="5">
    <source>
        <dbReference type="ARBA" id="ARBA00023136"/>
    </source>
</evidence>
<evidence type="ECO:0000313" key="9">
    <source>
        <dbReference type="Proteomes" id="UP001500618"/>
    </source>
</evidence>
<feature type="transmembrane region" description="Helical" evidence="6">
    <location>
        <begin position="107"/>
        <end position="132"/>
    </location>
</feature>
<keyword evidence="9" id="KW-1185">Reference proteome</keyword>